<dbReference type="EMBL" id="FOWC01000009">
    <property type="protein sequence ID" value="SFQ20296.1"/>
    <property type="molecule type" value="Genomic_DNA"/>
</dbReference>
<dbReference type="OrthoDB" id="3669651at2"/>
<dbReference type="GO" id="GO:0046872">
    <property type="term" value="F:metal ion binding"/>
    <property type="evidence" value="ECO:0007669"/>
    <property type="project" value="UniProtKB-KW"/>
</dbReference>
<dbReference type="SFLD" id="SFLDG01129">
    <property type="entry name" value="C1.5:_HAD__Beta-PGM__Phosphata"/>
    <property type="match status" value="1"/>
</dbReference>
<evidence type="ECO:0000313" key="5">
    <source>
        <dbReference type="Proteomes" id="UP000199137"/>
    </source>
</evidence>
<keyword evidence="1" id="KW-0479">Metal-binding</keyword>
<dbReference type="SFLD" id="SFLDS00003">
    <property type="entry name" value="Haloacid_Dehalogenase"/>
    <property type="match status" value="1"/>
</dbReference>
<reference evidence="4 5" key="1">
    <citation type="submission" date="2016-10" db="EMBL/GenBank/DDBJ databases">
        <authorList>
            <person name="de Groot N.N."/>
        </authorList>
    </citation>
    <scope>NUCLEOTIDE SEQUENCE [LARGE SCALE GENOMIC DNA]</scope>
    <source>
        <strain evidence="4 5">DSM 44637</strain>
    </source>
</reference>
<name>A0A1I5WLP2_9PSEU</name>
<dbReference type="AlphaFoldDB" id="A0A1I5WLP2"/>
<keyword evidence="3" id="KW-0460">Magnesium</keyword>
<gene>
    <name evidence="4" type="ORF">SAMN05421854_109281</name>
</gene>
<sequence length="248" mass="26629">MTPVAADPLEGWVVSVDLWGTLITYGDREAEAAWRIREFETVLTEFGHDLPDGKVREAILAVRADTQRRQRTTGEQPPVRGQVEQMLTVMGLPLDTRLIDTLLVPHTHAVLRACPDIIPGAHSALWALRQAGARLVLTSNTLATPASVSRLILDDHDLTTVFDETVFSSDVGLAKPRWEMFAAVATAAGTDLSRVVHVGNSVTTDIHGALNAGCRAVLFNPAGKPCPAGVRAITSLDQMPIAVLATCS</sequence>
<evidence type="ECO:0000256" key="1">
    <source>
        <dbReference type="ARBA" id="ARBA00022723"/>
    </source>
</evidence>
<dbReference type="PANTHER" id="PTHR46470:SF2">
    <property type="entry name" value="GLYCERALDEHYDE 3-PHOSPHATE PHOSPHATASE"/>
    <property type="match status" value="1"/>
</dbReference>
<dbReference type="RefSeq" id="WP_093575492.1">
    <property type="nucleotide sequence ID" value="NZ_FOWC01000009.1"/>
</dbReference>
<dbReference type="SUPFAM" id="SSF56784">
    <property type="entry name" value="HAD-like"/>
    <property type="match status" value="1"/>
</dbReference>
<dbReference type="InterPro" id="IPR023214">
    <property type="entry name" value="HAD_sf"/>
</dbReference>
<dbReference type="PANTHER" id="PTHR46470">
    <property type="entry name" value="N-ACYLNEURAMINATE-9-PHOSPHATASE"/>
    <property type="match status" value="1"/>
</dbReference>
<dbReference type="STRING" id="112413.SAMN05421854_109281"/>
<proteinExistence type="predicted"/>
<dbReference type="Gene3D" id="1.10.150.400">
    <property type="match status" value="1"/>
</dbReference>
<evidence type="ECO:0000256" key="3">
    <source>
        <dbReference type="ARBA" id="ARBA00022842"/>
    </source>
</evidence>
<organism evidence="4 5">
    <name type="scientific">Amycolatopsis rubida</name>
    <dbReference type="NCBI Taxonomy" id="112413"/>
    <lineage>
        <taxon>Bacteria</taxon>
        <taxon>Bacillati</taxon>
        <taxon>Actinomycetota</taxon>
        <taxon>Actinomycetes</taxon>
        <taxon>Pseudonocardiales</taxon>
        <taxon>Pseudonocardiaceae</taxon>
        <taxon>Amycolatopsis</taxon>
    </lineage>
</organism>
<dbReference type="GO" id="GO:0016791">
    <property type="term" value="F:phosphatase activity"/>
    <property type="evidence" value="ECO:0007669"/>
    <property type="project" value="TreeGrafter"/>
</dbReference>
<dbReference type="InterPro" id="IPR051400">
    <property type="entry name" value="HAD-like_hydrolase"/>
</dbReference>
<evidence type="ECO:0000256" key="2">
    <source>
        <dbReference type="ARBA" id="ARBA00022801"/>
    </source>
</evidence>
<dbReference type="InterPro" id="IPR036412">
    <property type="entry name" value="HAD-like_sf"/>
</dbReference>
<dbReference type="Gene3D" id="3.40.50.1000">
    <property type="entry name" value="HAD superfamily/HAD-like"/>
    <property type="match status" value="1"/>
</dbReference>
<dbReference type="Proteomes" id="UP000199137">
    <property type="component" value="Unassembled WGS sequence"/>
</dbReference>
<protein>
    <submittedName>
        <fullName evidence="4">Putative hydrolase of the HAD superfamily</fullName>
    </submittedName>
</protein>
<dbReference type="Pfam" id="PF00702">
    <property type="entry name" value="Hydrolase"/>
    <property type="match status" value="1"/>
</dbReference>
<evidence type="ECO:0000313" key="4">
    <source>
        <dbReference type="EMBL" id="SFQ20296.1"/>
    </source>
</evidence>
<accession>A0A1I5WLP2</accession>
<keyword evidence="2 4" id="KW-0378">Hydrolase</keyword>